<dbReference type="HOGENOM" id="CLU_428284_0_0_1"/>
<dbReference type="GeneID" id="20311771"/>
<organism evidence="3 4">
    <name type="scientific">Exophiala dermatitidis (strain ATCC 34100 / CBS 525.76 / NIH/UT8656)</name>
    <name type="common">Black yeast</name>
    <name type="synonym">Wangiella dermatitidis</name>
    <dbReference type="NCBI Taxonomy" id="858893"/>
    <lineage>
        <taxon>Eukaryota</taxon>
        <taxon>Fungi</taxon>
        <taxon>Dikarya</taxon>
        <taxon>Ascomycota</taxon>
        <taxon>Pezizomycotina</taxon>
        <taxon>Eurotiomycetes</taxon>
        <taxon>Chaetothyriomycetidae</taxon>
        <taxon>Chaetothyriales</taxon>
        <taxon>Herpotrichiellaceae</taxon>
        <taxon>Exophiala</taxon>
    </lineage>
</organism>
<dbReference type="InParanoid" id="H6C5Y8"/>
<dbReference type="VEuPathDB" id="FungiDB:HMPREF1120_07132"/>
<reference evidence="3" key="1">
    <citation type="submission" date="2011-07" db="EMBL/GenBank/DDBJ databases">
        <title>The Genome Sequence of Exophiala (Wangiella) dermatitidis NIH/UT8656.</title>
        <authorList>
            <consortium name="The Broad Institute Genome Sequencing Platform"/>
            <person name="Cuomo C."/>
            <person name="Wang Z."/>
            <person name="Hunicke-Smith S."/>
            <person name="Szanislo P.J."/>
            <person name="Earl A."/>
            <person name="Young S.K."/>
            <person name="Zeng Q."/>
            <person name="Gargeya S."/>
            <person name="Fitzgerald M."/>
            <person name="Haas B."/>
            <person name="Abouelleil A."/>
            <person name="Alvarado L."/>
            <person name="Arachchi H.M."/>
            <person name="Berlin A."/>
            <person name="Brown A."/>
            <person name="Chapman S.B."/>
            <person name="Chen Z."/>
            <person name="Dunbar C."/>
            <person name="Freedman E."/>
            <person name="Gearin G."/>
            <person name="Gellesch M."/>
            <person name="Goldberg J."/>
            <person name="Griggs A."/>
            <person name="Gujja S."/>
            <person name="Heiman D."/>
            <person name="Howarth C."/>
            <person name="Larson L."/>
            <person name="Lui A."/>
            <person name="MacDonald P.J.P."/>
            <person name="Montmayeur A."/>
            <person name="Murphy C."/>
            <person name="Neiman D."/>
            <person name="Pearson M."/>
            <person name="Priest M."/>
            <person name="Roberts A."/>
            <person name="Saif S."/>
            <person name="Shea T."/>
            <person name="Shenoy N."/>
            <person name="Sisk P."/>
            <person name="Stolte C."/>
            <person name="Sykes S."/>
            <person name="Wortman J."/>
            <person name="Nusbaum C."/>
            <person name="Birren B."/>
        </authorList>
    </citation>
    <scope>NUCLEOTIDE SEQUENCE</scope>
    <source>
        <strain evidence="3">NIH/UT8656</strain>
    </source>
</reference>
<feature type="compositionally biased region" description="Low complexity" evidence="1">
    <location>
        <begin position="481"/>
        <end position="514"/>
    </location>
</feature>
<dbReference type="PROSITE" id="PS00028">
    <property type="entry name" value="ZINC_FINGER_C2H2_1"/>
    <property type="match status" value="1"/>
</dbReference>
<dbReference type="OrthoDB" id="4138726at2759"/>
<proteinExistence type="predicted"/>
<feature type="region of interest" description="Disordered" evidence="1">
    <location>
        <begin position="463"/>
        <end position="533"/>
    </location>
</feature>
<feature type="region of interest" description="Disordered" evidence="1">
    <location>
        <begin position="274"/>
        <end position="315"/>
    </location>
</feature>
<feature type="region of interest" description="Disordered" evidence="1">
    <location>
        <begin position="182"/>
        <end position="213"/>
    </location>
</feature>
<dbReference type="RefSeq" id="XP_009159595.1">
    <property type="nucleotide sequence ID" value="XM_009161347.1"/>
</dbReference>
<evidence type="ECO:0000259" key="2">
    <source>
        <dbReference type="PROSITE" id="PS00028"/>
    </source>
</evidence>
<gene>
    <name evidence="3" type="ORF">HMPREF1120_07132</name>
</gene>
<protein>
    <recommendedName>
        <fullName evidence="2">C2H2-type domain-containing protein</fullName>
    </recommendedName>
</protein>
<accession>H6C5Y8</accession>
<evidence type="ECO:0000313" key="4">
    <source>
        <dbReference type="Proteomes" id="UP000007304"/>
    </source>
</evidence>
<dbReference type="AlphaFoldDB" id="H6C5Y8"/>
<feature type="domain" description="C2H2-type" evidence="2">
    <location>
        <begin position="542"/>
        <end position="564"/>
    </location>
</feature>
<evidence type="ECO:0000313" key="3">
    <source>
        <dbReference type="EMBL" id="EHY59134.1"/>
    </source>
</evidence>
<sequence length="639" mass="67294">MYRNIRPMPGNVGANNNMTGDTPGNAANDPSLSGYGYVLDQELPPINLEMDPALPPYAYVLDLQEQERQQYDIDTPESRLKYVLEMDAATNGAPFLQELQGLQGLELLNKEIECVDWMARVALSTMDEDICGALRETELYRKYYGPDRITLTDPGQLAGLLIQRLVGPSAIAAPAGPVAFSGSAHPSAQMASARPAGNSGPANPSAQMAGPGPIRVFDPANPSAQIYPPIPSYGFVDISDLPPGGGHVNIFAPRNNPAPPGGPVNIFPEPRNAAVSTEQNANEPSTATSQGGATGRVNKPSAGKRGRPSNAAKQAAVKAARAKGLHEWVVNGYAAAPPVNGNPAPGGRAAAPPVKGKLVPVGYAAARPVNGDAVPVGYAAARPVNGDAVPGNRVQVRNGSTPSNLPTIQAVTATSARPVNGNADPVGYAPAHPDNGNPVPVGYAAARPVNGYPAQAAAPPVNGYAPVQVPNGTTGTPDSFPPSLTASPASPASTATISASSPAAPTPTRSSVASNTNNGGTGTERKGPKKPTRLIDVDDPWCCPICYQMFVLQNTARKHVRDLHPEVDHVTANIELRSYYWNQGIDPVYRGTDRKQIQAQRRMSRGIKSTDSRYFDDVYRTTPAIRAALRKERERENQQ</sequence>
<dbReference type="EMBL" id="JH226135">
    <property type="protein sequence ID" value="EHY59134.1"/>
    <property type="molecule type" value="Genomic_DNA"/>
</dbReference>
<feature type="region of interest" description="Disordered" evidence="1">
    <location>
        <begin position="1"/>
        <end position="29"/>
    </location>
</feature>
<dbReference type="Proteomes" id="UP000007304">
    <property type="component" value="Unassembled WGS sequence"/>
</dbReference>
<name>H6C5Y8_EXODN</name>
<dbReference type="InterPro" id="IPR013087">
    <property type="entry name" value="Znf_C2H2_type"/>
</dbReference>
<feature type="compositionally biased region" description="Polar residues" evidence="1">
    <location>
        <begin position="274"/>
        <end position="291"/>
    </location>
</feature>
<keyword evidence="4" id="KW-1185">Reference proteome</keyword>
<evidence type="ECO:0000256" key="1">
    <source>
        <dbReference type="SAM" id="MobiDB-lite"/>
    </source>
</evidence>
<feature type="compositionally biased region" description="Polar residues" evidence="1">
    <location>
        <begin position="13"/>
        <end position="22"/>
    </location>
</feature>